<dbReference type="PANTHER" id="PTHR31652">
    <property type="entry name" value="LIMR FAMILY PROTEIN DDB_G0283707-RELATED"/>
    <property type="match status" value="1"/>
</dbReference>
<dbReference type="PaxDb" id="3827-XP_004506743.1"/>
<evidence type="ECO:0000256" key="2">
    <source>
        <dbReference type="ARBA" id="ARBA00022692"/>
    </source>
</evidence>
<dbReference type="InterPro" id="IPR006876">
    <property type="entry name" value="LMBR1-like_membr_prot"/>
</dbReference>
<feature type="transmembrane region" description="Helical" evidence="5">
    <location>
        <begin position="35"/>
        <end position="53"/>
    </location>
</feature>
<dbReference type="PANTHER" id="PTHR31652:SF0">
    <property type="entry name" value="LIMR FAMILY PROTEIN DDB_G0283707-RELATED"/>
    <property type="match status" value="1"/>
</dbReference>
<protein>
    <submittedName>
        <fullName evidence="7">LIMR family protein At3g08930-like</fullName>
    </submittedName>
</protein>
<feature type="transmembrane region" description="Helical" evidence="5">
    <location>
        <begin position="6"/>
        <end position="23"/>
    </location>
</feature>
<keyword evidence="6" id="KW-1185">Reference proteome</keyword>
<dbReference type="GO" id="GO:0016020">
    <property type="term" value="C:membrane"/>
    <property type="evidence" value="ECO:0007669"/>
    <property type="project" value="UniProtKB-SubCell"/>
</dbReference>
<evidence type="ECO:0000256" key="5">
    <source>
        <dbReference type="SAM" id="Phobius"/>
    </source>
</evidence>
<dbReference type="OrthoDB" id="73273at2759"/>
<keyword evidence="2 5" id="KW-0812">Transmembrane</keyword>
<reference evidence="6" key="1">
    <citation type="journal article" date="2013" name="Nat. Biotechnol.">
        <title>Draft genome sequence of chickpea (Cicer arietinum) provides a resource for trait improvement.</title>
        <authorList>
            <person name="Varshney R.K."/>
            <person name="Song C."/>
            <person name="Saxena R.K."/>
            <person name="Azam S."/>
            <person name="Yu S."/>
            <person name="Sharpe A.G."/>
            <person name="Cannon S."/>
            <person name="Baek J."/>
            <person name="Rosen B.D."/>
            <person name="Tar'an B."/>
            <person name="Millan T."/>
            <person name="Zhang X."/>
            <person name="Ramsay L.D."/>
            <person name="Iwata A."/>
            <person name="Wang Y."/>
            <person name="Nelson W."/>
            <person name="Farmer A.D."/>
            <person name="Gaur P.M."/>
            <person name="Soderlund C."/>
            <person name="Penmetsa R.V."/>
            <person name="Xu C."/>
            <person name="Bharti A.K."/>
            <person name="He W."/>
            <person name="Winter P."/>
            <person name="Zhao S."/>
            <person name="Hane J.K."/>
            <person name="Carrasquilla-Garcia N."/>
            <person name="Condie J.A."/>
            <person name="Upadhyaya H.D."/>
            <person name="Luo M.C."/>
            <person name="Thudi M."/>
            <person name="Gowda C.L."/>
            <person name="Singh N.P."/>
            <person name="Lichtenzveig J."/>
            <person name="Gali K.K."/>
            <person name="Rubio J."/>
            <person name="Nadarajan N."/>
            <person name="Dolezel J."/>
            <person name="Bansal K.C."/>
            <person name="Xu X."/>
            <person name="Edwards D."/>
            <person name="Zhang G."/>
            <person name="Kahl G."/>
            <person name="Gil J."/>
            <person name="Singh K.B."/>
            <person name="Datta S.K."/>
            <person name="Jackson S.A."/>
            <person name="Wang J."/>
            <person name="Cook D.R."/>
        </authorList>
    </citation>
    <scope>NUCLEOTIDE SEQUENCE [LARGE SCALE GENOMIC DNA]</scope>
    <source>
        <strain evidence="6">cv. CDC Frontier</strain>
    </source>
</reference>
<dbReference type="RefSeq" id="XP_004506743.1">
    <property type="nucleotide sequence ID" value="XM_004506686.3"/>
</dbReference>
<evidence type="ECO:0000256" key="4">
    <source>
        <dbReference type="ARBA" id="ARBA00023136"/>
    </source>
</evidence>
<evidence type="ECO:0000256" key="3">
    <source>
        <dbReference type="ARBA" id="ARBA00022989"/>
    </source>
</evidence>
<sequence length="185" mass="21657">MGDFNLPLVIVAIVFLFNVYLLVNYQHPDDVKQTYFPKFVVVLGLSVILMLPADVANRRACRHAFYDGVCKLTLPFKDLWLAIYIVDAILVFYVIPYHYKFVVYMAWIAHIVIYLLIDPPLSLFLNEVFIKLDDIWGHMGNAAFAFFCFYLLLARVSENDNMKQINEIEPLKCKKYIWSSMKERV</sequence>
<dbReference type="Proteomes" id="UP000087171">
    <property type="component" value="Chromosome Ca6"/>
</dbReference>
<dbReference type="KEGG" id="cam:101504298"/>
<feature type="transmembrane region" description="Helical" evidence="5">
    <location>
        <begin position="135"/>
        <end position="153"/>
    </location>
</feature>
<evidence type="ECO:0000313" key="6">
    <source>
        <dbReference type="Proteomes" id="UP000087171"/>
    </source>
</evidence>
<evidence type="ECO:0000313" key="7">
    <source>
        <dbReference type="RefSeq" id="XP_004506743.1"/>
    </source>
</evidence>
<dbReference type="GeneID" id="101504298"/>
<dbReference type="eggNOG" id="ENOG502QPKQ">
    <property type="taxonomic scope" value="Eukaryota"/>
</dbReference>
<evidence type="ECO:0000256" key="1">
    <source>
        <dbReference type="ARBA" id="ARBA00004141"/>
    </source>
</evidence>
<feature type="transmembrane region" description="Helical" evidence="5">
    <location>
        <begin position="79"/>
        <end position="95"/>
    </location>
</feature>
<dbReference type="STRING" id="3827.A0A1S2YM15"/>
<gene>
    <name evidence="7" type="primary">LOC101504298</name>
</gene>
<dbReference type="AlphaFoldDB" id="A0A1S2YM15"/>
<reference evidence="7" key="2">
    <citation type="submission" date="2025-08" db="UniProtKB">
        <authorList>
            <consortium name="RefSeq"/>
        </authorList>
    </citation>
    <scope>IDENTIFICATION</scope>
    <source>
        <tissue evidence="7">Etiolated seedlings</tissue>
    </source>
</reference>
<keyword evidence="3 5" id="KW-1133">Transmembrane helix</keyword>
<organism evidence="6 7">
    <name type="scientific">Cicer arietinum</name>
    <name type="common">Chickpea</name>
    <name type="synonym">Garbanzo</name>
    <dbReference type="NCBI Taxonomy" id="3827"/>
    <lineage>
        <taxon>Eukaryota</taxon>
        <taxon>Viridiplantae</taxon>
        <taxon>Streptophyta</taxon>
        <taxon>Embryophyta</taxon>
        <taxon>Tracheophyta</taxon>
        <taxon>Spermatophyta</taxon>
        <taxon>Magnoliopsida</taxon>
        <taxon>eudicotyledons</taxon>
        <taxon>Gunneridae</taxon>
        <taxon>Pentapetalae</taxon>
        <taxon>rosids</taxon>
        <taxon>fabids</taxon>
        <taxon>Fabales</taxon>
        <taxon>Fabaceae</taxon>
        <taxon>Papilionoideae</taxon>
        <taxon>50 kb inversion clade</taxon>
        <taxon>NPAAA clade</taxon>
        <taxon>Hologalegina</taxon>
        <taxon>IRL clade</taxon>
        <taxon>Cicereae</taxon>
        <taxon>Cicer</taxon>
    </lineage>
</organism>
<name>A0A1S2YM15_CICAR</name>
<dbReference type="Pfam" id="PF04791">
    <property type="entry name" value="LMBR1"/>
    <property type="match status" value="1"/>
</dbReference>
<comment type="subcellular location">
    <subcellularLocation>
        <location evidence="1">Membrane</location>
        <topology evidence="1">Multi-pass membrane protein</topology>
    </subcellularLocation>
</comment>
<accession>A0A1S2YM15</accession>
<feature type="transmembrane region" description="Helical" evidence="5">
    <location>
        <begin position="102"/>
        <end position="123"/>
    </location>
</feature>
<keyword evidence="4 5" id="KW-0472">Membrane</keyword>
<proteinExistence type="predicted"/>